<dbReference type="GO" id="GO:0004674">
    <property type="term" value="F:protein serine/threonine kinase activity"/>
    <property type="evidence" value="ECO:0007669"/>
    <property type="project" value="TreeGrafter"/>
</dbReference>
<dbReference type="PANTHER" id="PTHR24346:SF77">
    <property type="entry name" value="SERINE THREONINE PROTEIN KINASE"/>
    <property type="match status" value="1"/>
</dbReference>
<dbReference type="PROSITE" id="PS00108">
    <property type="entry name" value="PROTEIN_KINASE_ST"/>
    <property type="match status" value="1"/>
</dbReference>
<dbReference type="Pfam" id="PF00069">
    <property type="entry name" value="Pkinase"/>
    <property type="match status" value="1"/>
</dbReference>
<dbReference type="OrthoDB" id="68483at2759"/>
<dbReference type="InterPro" id="IPR011009">
    <property type="entry name" value="Kinase-like_dom_sf"/>
</dbReference>
<evidence type="ECO:0000256" key="1">
    <source>
        <dbReference type="ARBA" id="ARBA00022741"/>
    </source>
</evidence>
<dbReference type="PROSITE" id="PS50011">
    <property type="entry name" value="PROTEIN_KINASE_DOM"/>
    <property type="match status" value="1"/>
</dbReference>
<dbReference type="GO" id="GO:0005524">
    <property type="term" value="F:ATP binding"/>
    <property type="evidence" value="ECO:0007669"/>
    <property type="project" value="UniProtKB-KW"/>
</dbReference>
<organism evidence="5 6">
    <name type="scientific">Acaulospora morrowiae</name>
    <dbReference type="NCBI Taxonomy" id="94023"/>
    <lineage>
        <taxon>Eukaryota</taxon>
        <taxon>Fungi</taxon>
        <taxon>Fungi incertae sedis</taxon>
        <taxon>Mucoromycota</taxon>
        <taxon>Glomeromycotina</taxon>
        <taxon>Glomeromycetes</taxon>
        <taxon>Diversisporales</taxon>
        <taxon>Acaulosporaceae</taxon>
        <taxon>Acaulospora</taxon>
    </lineage>
</organism>
<dbReference type="CDD" id="cd14008">
    <property type="entry name" value="STKc_LKB1_CaMKK"/>
    <property type="match status" value="1"/>
</dbReference>
<evidence type="ECO:0000313" key="5">
    <source>
        <dbReference type="EMBL" id="CAG8647553.1"/>
    </source>
</evidence>
<feature type="compositionally biased region" description="Polar residues" evidence="3">
    <location>
        <begin position="1"/>
        <end position="11"/>
    </location>
</feature>
<dbReference type="SUPFAM" id="SSF56112">
    <property type="entry name" value="Protein kinase-like (PK-like)"/>
    <property type="match status" value="1"/>
</dbReference>
<reference evidence="5" key="1">
    <citation type="submission" date="2021-06" db="EMBL/GenBank/DDBJ databases">
        <authorList>
            <person name="Kallberg Y."/>
            <person name="Tangrot J."/>
            <person name="Rosling A."/>
        </authorList>
    </citation>
    <scope>NUCLEOTIDE SEQUENCE</scope>
    <source>
        <strain evidence="5">CL551</strain>
    </source>
</reference>
<feature type="compositionally biased region" description="Basic and acidic residues" evidence="3">
    <location>
        <begin position="401"/>
        <end position="419"/>
    </location>
</feature>
<evidence type="ECO:0000313" key="6">
    <source>
        <dbReference type="Proteomes" id="UP000789342"/>
    </source>
</evidence>
<comment type="caution">
    <text evidence="5">The sequence shown here is derived from an EMBL/GenBank/DDBJ whole genome shotgun (WGS) entry which is preliminary data.</text>
</comment>
<evidence type="ECO:0000256" key="3">
    <source>
        <dbReference type="SAM" id="MobiDB-lite"/>
    </source>
</evidence>
<feature type="domain" description="Protein kinase" evidence="4">
    <location>
        <begin position="52"/>
        <end position="337"/>
    </location>
</feature>
<evidence type="ECO:0000259" key="4">
    <source>
        <dbReference type="PROSITE" id="PS50011"/>
    </source>
</evidence>
<dbReference type="FunFam" id="1.10.510.10:FF:000571">
    <property type="entry name" value="Maternal embryonic leucine zipper kinase"/>
    <property type="match status" value="1"/>
</dbReference>
<gene>
    <name evidence="5" type="ORF">AMORRO_LOCUS9802</name>
</gene>
<proteinExistence type="predicted"/>
<dbReference type="Gene3D" id="1.10.510.10">
    <property type="entry name" value="Transferase(Phosphotransferase) domain 1"/>
    <property type="match status" value="1"/>
</dbReference>
<dbReference type="GO" id="GO:0035556">
    <property type="term" value="P:intracellular signal transduction"/>
    <property type="evidence" value="ECO:0007669"/>
    <property type="project" value="TreeGrafter"/>
</dbReference>
<keyword evidence="1" id="KW-0547">Nucleotide-binding</keyword>
<evidence type="ECO:0000256" key="2">
    <source>
        <dbReference type="ARBA" id="ARBA00022840"/>
    </source>
</evidence>
<dbReference type="PANTHER" id="PTHR24346">
    <property type="entry name" value="MAP/MICROTUBULE AFFINITY-REGULATING KINASE"/>
    <property type="match status" value="1"/>
</dbReference>
<sequence>MTTHSVSPETSSHTKRMSVTHRREPSVPHEVKETLDATVTETQDGERCLNNYILKEEIGHGAYGTVIMAVDKAIKEFSKSRLRKRDKANYLRRPPRGRGGRGWNARGRAASVPNDVPTDPLYLIRSEVAVLKKLNHKNVVALYEVLDDPDNDSLYMVFEICENGVLMDVSINKKTTPFPNDRCRRYFREMILGFEYLHENEIVHRDIKPDNLLLSKDDVLKIVDFGVSEIFKGEDKIKKSAGSPAFMAPELCIAHHGEISGKAADIWSMGVTLYCLVFGCLPFEEDNIIDLYESIKNDDIKILKETDPDLVDLLHAILEKDPLKRATMPVLREHPWVTERGNNPLISTEENCTELITEITEDDLSAAIKPISIRGVFTVIGAVNKLKRLSRSHHHSMSDIPKLEITKDSDEKNETELKKVSIASEQTAAVAAE</sequence>
<dbReference type="Proteomes" id="UP000789342">
    <property type="component" value="Unassembled WGS sequence"/>
</dbReference>
<keyword evidence="6" id="KW-1185">Reference proteome</keyword>
<dbReference type="GO" id="GO:0005737">
    <property type="term" value="C:cytoplasm"/>
    <property type="evidence" value="ECO:0007669"/>
    <property type="project" value="TreeGrafter"/>
</dbReference>
<dbReference type="InterPro" id="IPR008271">
    <property type="entry name" value="Ser/Thr_kinase_AS"/>
</dbReference>
<feature type="region of interest" description="Disordered" evidence="3">
    <location>
        <begin position="85"/>
        <end position="110"/>
    </location>
</feature>
<accession>A0A9N9DSR6</accession>
<feature type="region of interest" description="Disordered" evidence="3">
    <location>
        <begin position="400"/>
        <end position="420"/>
    </location>
</feature>
<dbReference type="SMART" id="SM00220">
    <property type="entry name" value="S_TKc"/>
    <property type="match status" value="1"/>
</dbReference>
<dbReference type="EMBL" id="CAJVPV010010070">
    <property type="protein sequence ID" value="CAG8647553.1"/>
    <property type="molecule type" value="Genomic_DNA"/>
</dbReference>
<name>A0A9N9DSR6_9GLOM</name>
<dbReference type="AlphaFoldDB" id="A0A9N9DSR6"/>
<feature type="region of interest" description="Disordered" evidence="3">
    <location>
        <begin position="1"/>
        <end position="28"/>
    </location>
</feature>
<keyword evidence="2" id="KW-0067">ATP-binding</keyword>
<dbReference type="Gene3D" id="3.30.200.20">
    <property type="entry name" value="Phosphorylase Kinase, domain 1"/>
    <property type="match status" value="1"/>
</dbReference>
<protein>
    <submittedName>
        <fullName evidence="5">12368_t:CDS:1</fullName>
    </submittedName>
</protein>
<dbReference type="InterPro" id="IPR000719">
    <property type="entry name" value="Prot_kinase_dom"/>
</dbReference>